<protein>
    <submittedName>
        <fullName evidence="4">Alpha/beta hydrolase</fullName>
    </submittedName>
</protein>
<dbReference type="GO" id="GO:0016787">
    <property type="term" value="F:hydrolase activity"/>
    <property type="evidence" value="ECO:0007669"/>
    <property type="project" value="UniProtKB-KW"/>
</dbReference>
<proteinExistence type="inferred from homology"/>
<comment type="similarity">
    <text evidence="1">Belongs to the 'GDXG' lipolytic enzyme family.</text>
</comment>
<dbReference type="Gene3D" id="3.40.50.1820">
    <property type="entry name" value="alpha/beta hydrolase"/>
    <property type="match status" value="1"/>
</dbReference>
<evidence type="ECO:0000256" key="2">
    <source>
        <dbReference type="ARBA" id="ARBA00022801"/>
    </source>
</evidence>
<sequence>MTLLARPLPAAAQQDAPHPVVIEDDGTVVMPPIRVPVSAYLSPEAKAYLAQHLKDMQDPRSKELPDGEVPFFLAPYLASQQAQFRLDVKATRIAGVAALVYTPRDGIAPGNEKRVLINLHGGGFMGCYPGCAKLESMPIAATGRIKVVTIDYRQGPAHRFPAASEDVAAVYRELLKTYSPRNIGIYGCSAGGMLVGMSLAWFERHGLPMPGAAGVFCAGMTLVEGAGFGGDASYVVAPVGEANLPAEPPPPLGKGLPPIPYLAGVDIHDPLAAPANSPDLLAKFPPTLFLTGTRAFELSSAVYSHGRMVKAGAQAELHVWDGMFHGFFYNPDVPESRDAYDVIVRFFDRHLGK</sequence>
<evidence type="ECO:0000259" key="3">
    <source>
        <dbReference type="Pfam" id="PF07859"/>
    </source>
</evidence>
<reference evidence="5" key="1">
    <citation type="journal article" date="2019" name="Int. J. Syst. Evol. Microbiol.">
        <title>The Global Catalogue of Microorganisms (GCM) 10K type strain sequencing project: providing services to taxonomists for standard genome sequencing and annotation.</title>
        <authorList>
            <consortium name="The Broad Institute Genomics Platform"/>
            <consortium name="The Broad Institute Genome Sequencing Center for Infectious Disease"/>
            <person name="Wu L."/>
            <person name="Ma J."/>
        </authorList>
    </citation>
    <scope>NUCLEOTIDE SEQUENCE [LARGE SCALE GENOMIC DNA]</scope>
    <source>
        <strain evidence="5">CCUG 62982</strain>
    </source>
</reference>
<keyword evidence="5" id="KW-1185">Reference proteome</keyword>
<organism evidence="4 5">
    <name type="scientific">Sphingomonas canadensis</name>
    <dbReference type="NCBI Taxonomy" id="1219257"/>
    <lineage>
        <taxon>Bacteria</taxon>
        <taxon>Pseudomonadati</taxon>
        <taxon>Pseudomonadota</taxon>
        <taxon>Alphaproteobacteria</taxon>
        <taxon>Sphingomonadales</taxon>
        <taxon>Sphingomonadaceae</taxon>
        <taxon>Sphingomonas</taxon>
    </lineage>
</organism>
<gene>
    <name evidence="4" type="ORF">ACFQ1E_13505</name>
</gene>
<dbReference type="Proteomes" id="UP001596977">
    <property type="component" value="Unassembled WGS sequence"/>
</dbReference>
<dbReference type="InterPro" id="IPR029058">
    <property type="entry name" value="AB_hydrolase_fold"/>
</dbReference>
<dbReference type="RefSeq" id="WP_264944866.1">
    <property type="nucleotide sequence ID" value="NZ_JAPDRA010000006.1"/>
</dbReference>
<accession>A0ABW3H794</accession>
<feature type="domain" description="Alpha/beta hydrolase fold-3" evidence="3">
    <location>
        <begin position="116"/>
        <end position="328"/>
    </location>
</feature>
<dbReference type="Pfam" id="PF07859">
    <property type="entry name" value="Abhydrolase_3"/>
    <property type="match status" value="1"/>
</dbReference>
<evidence type="ECO:0000256" key="1">
    <source>
        <dbReference type="ARBA" id="ARBA00010515"/>
    </source>
</evidence>
<dbReference type="EMBL" id="JBHTJG010000006">
    <property type="protein sequence ID" value="MFD0947360.1"/>
    <property type="molecule type" value="Genomic_DNA"/>
</dbReference>
<dbReference type="SUPFAM" id="SSF53474">
    <property type="entry name" value="alpha/beta-Hydrolases"/>
    <property type="match status" value="1"/>
</dbReference>
<dbReference type="PANTHER" id="PTHR48081">
    <property type="entry name" value="AB HYDROLASE SUPERFAMILY PROTEIN C4A8.06C"/>
    <property type="match status" value="1"/>
</dbReference>
<keyword evidence="2 4" id="KW-0378">Hydrolase</keyword>
<dbReference type="InterPro" id="IPR050300">
    <property type="entry name" value="GDXG_lipolytic_enzyme"/>
</dbReference>
<evidence type="ECO:0000313" key="4">
    <source>
        <dbReference type="EMBL" id="MFD0947360.1"/>
    </source>
</evidence>
<evidence type="ECO:0000313" key="5">
    <source>
        <dbReference type="Proteomes" id="UP001596977"/>
    </source>
</evidence>
<dbReference type="InterPro" id="IPR013094">
    <property type="entry name" value="AB_hydrolase_3"/>
</dbReference>
<name>A0ABW3H794_9SPHN</name>
<comment type="caution">
    <text evidence="4">The sequence shown here is derived from an EMBL/GenBank/DDBJ whole genome shotgun (WGS) entry which is preliminary data.</text>
</comment>
<dbReference type="PANTHER" id="PTHR48081:SF30">
    <property type="entry name" value="ACETYL-HYDROLASE LIPR-RELATED"/>
    <property type="match status" value="1"/>
</dbReference>